<dbReference type="GO" id="GO:0046512">
    <property type="term" value="P:sphingosine biosynthetic process"/>
    <property type="evidence" value="ECO:0007669"/>
    <property type="project" value="TreeGrafter"/>
</dbReference>
<organism evidence="7 8">
    <name type="scientific">Terfezia boudieri ATCC MYA-4762</name>
    <dbReference type="NCBI Taxonomy" id="1051890"/>
    <lineage>
        <taxon>Eukaryota</taxon>
        <taxon>Fungi</taxon>
        <taxon>Dikarya</taxon>
        <taxon>Ascomycota</taxon>
        <taxon>Pezizomycotina</taxon>
        <taxon>Pezizomycetes</taxon>
        <taxon>Pezizales</taxon>
        <taxon>Pezizaceae</taxon>
        <taxon>Terfezia</taxon>
    </lineage>
</organism>
<dbReference type="Pfam" id="PF04734">
    <property type="entry name" value="Ceramidase_alk"/>
    <property type="match status" value="2"/>
</dbReference>
<feature type="domain" description="Neutral/alkaline non-lysosomal ceramidase N-terminal" evidence="5">
    <location>
        <begin position="190"/>
        <end position="482"/>
    </location>
</feature>
<sequence>MASGIRYVDPGNLTQTVDENYYLKMEACPMFYSRRSLLQPPSQPRADKYILGVGKADITGRIGMMGYASLEQKGTGFRQRIYSRAFIVNPLRGDTAVRQRVRQRVLENSSGQSNVAVIGVHSHSGPGVFSNYLLPQISTLGVDKQNFWAIVNNIVLSVQKAHESATEGYLNLVKGPVDDAEHAQLVPTHMDNTLISGDNKGYAAIRFEKYLRGMGNSTTGRTIITGFSQANVGDVPPNTPKSNSTDTCDGKAQQCHAQQCHARGPGFQESDGESCRIIGEGQFLAAKKDILNGGGEPVVGSVVKGVHTFVDFGQEGGYIFKDLNGMKRRMCKAALGFSFADGTTDGPNYFDHVQNEYISPNPGAPKNPMWLLVRDQIECHKPKSILNVGEMSLPYAWSPSIIDIHLIRVGQLTMINSPRRSHFNGRSTMEVCNFLSTSKGKERCPANMYTYTHYIVTPEEYAVQRHEGASTLHGQHTLDAYVELTLKYLPYVSEDPPAISVPVGPLPLINAPDCGFHLNTGVTLVMSSCNRNLCTRNPAEEGDFVAIENQSSAGVWEKYRGDEDWEVTYEWKRVDGTLGTSKVTAKWVTKGSGYRIMYFGDRKLPLTGKIVGFEGMSEVFTVV</sequence>
<accession>A0A3N4LSN9</accession>
<keyword evidence="3" id="KW-0479">Metal-binding</keyword>
<evidence type="ECO:0000256" key="1">
    <source>
        <dbReference type="ARBA" id="ARBA00009835"/>
    </source>
</evidence>
<evidence type="ECO:0000256" key="3">
    <source>
        <dbReference type="PIRSR" id="PIRSR606823-2"/>
    </source>
</evidence>
<proteinExistence type="inferred from homology"/>
<dbReference type="GO" id="GO:0046514">
    <property type="term" value="P:ceramide catabolic process"/>
    <property type="evidence" value="ECO:0007669"/>
    <property type="project" value="InterPro"/>
</dbReference>
<dbReference type="GO" id="GO:0017040">
    <property type="term" value="F:N-acylsphingosine amidohydrolase activity"/>
    <property type="evidence" value="ECO:0007669"/>
    <property type="project" value="UniProtKB-UniRule"/>
</dbReference>
<evidence type="ECO:0000259" key="5">
    <source>
        <dbReference type="Pfam" id="PF04734"/>
    </source>
</evidence>
<dbReference type="InterPro" id="IPR031329">
    <property type="entry name" value="NEUT/ALK_ceramidase_N"/>
</dbReference>
<dbReference type="Pfam" id="PF17048">
    <property type="entry name" value="Ceramidse_alk_C"/>
    <property type="match status" value="1"/>
</dbReference>
<dbReference type="Gene3D" id="2.60.40.2300">
    <property type="entry name" value="Neutral/alkaline non-lysosomal ceramidase, C-terminal domain"/>
    <property type="match status" value="1"/>
</dbReference>
<dbReference type="EC" id="3.5.1.23" evidence="4"/>
<feature type="domain" description="Neutral/alkaline non-lysosomal ceramidase N-terminal" evidence="5">
    <location>
        <begin position="49"/>
        <end position="181"/>
    </location>
</feature>
<feature type="binding site" evidence="3">
    <location>
        <position position="121"/>
    </location>
    <ligand>
        <name>Zn(2+)</name>
        <dbReference type="ChEBI" id="CHEBI:29105"/>
    </ligand>
</feature>
<dbReference type="AlphaFoldDB" id="A0A3N4LSN9"/>
<evidence type="ECO:0000259" key="6">
    <source>
        <dbReference type="Pfam" id="PF17048"/>
    </source>
</evidence>
<name>A0A3N4LSN9_9PEZI</name>
<evidence type="ECO:0000313" key="8">
    <source>
        <dbReference type="Proteomes" id="UP000267821"/>
    </source>
</evidence>
<feature type="binding site" evidence="3">
    <location>
        <position position="454"/>
    </location>
    <ligand>
        <name>Zn(2+)</name>
        <dbReference type="ChEBI" id="CHEBI:29105"/>
    </ligand>
</feature>
<dbReference type="GO" id="GO:0005576">
    <property type="term" value="C:extracellular region"/>
    <property type="evidence" value="ECO:0007669"/>
    <property type="project" value="TreeGrafter"/>
</dbReference>
<dbReference type="Proteomes" id="UP000267821">
    <property type="component" value="Unassembled WGS sequence"/>
</dbReference>
<dbReference type="PANTHER" id="PTHR12670:SF1">
    <property type="entry name" value="NEUTRAL CERAMIDASE"/>
    <property type="match status" value="1"/>
</dbReference>
<dbReference type="EMBL" id="ML121541">
    <property type="protein sequence ID" value="RPB24559.1"/>
    <property type="molecule type" value="Genomic_DNA"/>
</dbReference>
<evidence type="ECO:0000256" key="2">
    <source>
        <dbReference type="ARBA" id="ARBA00022801"/>
    </source>
</evidence>
<keyword evidence="4" id="KW-0443">Lipid metabolism</keyword>
<dbReference type="OrthoDB" id="191371at2759"/>
<dbReference type="InterPro" id="IPR006823">
    <property type="entry name" value="Ceramidase_alk"/>
</dbReference>
<reference evidence="7 8" key="1">
    <citation type="journal article" date="2018" name="Nat. Ecol. Evol.">
        <title>Pezizomycetes genomes reveal the molecular basis of ectomycorrhizal truffle lifestyle.</title>
        <authorList>
            <person name="Murat C."/>
            <person name="Payen T."/>
            <person name="Noel B."/>
            <person name="Kuo A."/>
            <person name="Morin E."/>
            <person name="Chen J."/>
            <person name="Kohler A."/>
            <person name="Krizsan K."/>
            <person name="Balestrini R."/>
            <person name="Da Silva C."/>
            <person name="Montanini B."/>
            <person name="Hainaut M."/>
            <person name="Levati E."/>
            <person name="Barry K.W."/>
            <person name="Belfiori B."/>
            <person name="Cichocki N."/>
            <person name="Clum A."/>
            <person name="Dockter R.B."/>
            <person name="Fauchery L."/>
            <person name="Guy J."/>
            <person name="Iotti M."/>
            <person name="Le Tacon F."/>
            <person name="Lindquist E.A."/>
            <person name="Lipzen A."/>
            <person name="Malagnac F."/>
            <person name="Mello A."/>
            <person name="Molinier V."/>
            <person name="Miyauchi S."/>
            <person name="Poulain J."/>
            <person name="Riccioni C."/>
            <person name="Rubini A."/>
            <person name="Sitrit Y."/>
            <person name="Splivallo R."/>
            <person name="Traeger S."/>
            <person name="Wang M."/>
            <person name="Zifcakova L."/>
            <person name="Wipf D."/>
            <person name="Zambonelli A."/>
            <person name="Paolocci F."/>
            <person name="Nowrousian M."/>
            <person name="Ottonello S."/>
            <person name="Baldrian P."/>
            <person name="Spatafora J.W."/>
            <person name="Henrissat B."/>
            <person name="Nagy L.G."/>
            <person name="Aury J.M."/>
            <person name="Wincker P."/>
            <person name="Grigoriev I.V."/>
            <person name="Bonfante P."/>
            <person name="Martin F.M."/>
        </authorList>
    </citation>
    <scope>NUCLEOTIDE SEQUENCE [LARGE SCALE GENOMIC DNA]</scope>
    <source>
        <strain evidence="7 8">ATCC MYA-4762</strain>
    </source>
</reference>
<comment type="catalytic activity">
    <reaction evidence="4">
        <text>an N-acylsphing-4-enine + H2O = sphing-4-enine + a fatty acid</text>
        <dbReference type="Rhea" id="RHEA:20856"/>
        <dbReference type="ChEBI" id="CHEBI:15377"/>
        <dbReference type="ChEBI" id="CHEBI:28868"/>
        <dbReference type="ChEBI" id="CHEBI:52639"/>
        <dbReference type="ChEBI" id="CHEBI:57756"/>
        <dbReference type="EC" id="3.5.1.23"/>
    </reaction>
</comment>
<protein>
    <recommendedName>
        <fullName evidence="4">Neutral ceramidase</fullName>
        <ecNumber evidence="4">3.5.1.23</ecNumber>
    </recommendedName>
</protein>
<dbReference type="GO" id="GO:0042759">
    <property type="term" value="P:long-chain fatty acid biosynthetic process"/>
    <property type="evidence" value="ECO:0007669"/>
    <property type="project" value="TreeGrafter"/>
</dbReference>
<comment type="cofactor">
    <cofactor evidence="3">
        <name>Zn(2+)</name>
        <dbReference type="ChEBI" id="CHEBI:29105"/>
    </cofactor>
    <text evidence="3">Binds 1 zinc ion per subunit.</text>
</comment>
<dbReference type="InParanoid" id="A0A3N4LSN9"/>
<evidence type="ECO:0000256" key="4">
    <source>
        <dbReference type="RuleBase" id="RU366019"/>
    </source>
</evidence>
<dbReference type="GO" id="GO:0046872">
    <property type="term" value="F:metal ion binding"/>
    <property type="evidence" value="ECO:0007669"/>
    <property type="project" value="UniProtKB-KW"/>
</dbReference>
<feature type="domain" description="Neutral/alkaline non-lysosomal ceramidase C-terminal" evidence="6">
    <location>
        <begin position="532"/>
        <end position="622"/>
    </location>
</feature>
<dbReference type="GO" id="GO:0016020">
    <property type="term" value="C:membrane"/>
    <property type="evidence" value="ECO:0007669"/>
    <property type="project" value="GOC"/>
</dbReference>
<dbReference type="PANTHER" id="PTHR12670">
    <property type="entry name" value="CERAMIDASE"/>
    <property type="match status" value="1"/>
</dbReference>
<keyword evidence="4" id="KW-0746">Sphingolipid metabolism</keyword>
<gene>
    <name evidence="7" type="ORF">L211DRAFT_857199</name>
</gene>
<dbReference type="STRING" id="1051890.A0A3N4LSN9"/>
<dbReference type="InterPro" id="IPR038445">
    <property type="entry name" value="NCDase_C_sf"/>
</dbReference>
<keyword evidence="2 4" id="KW-0378">Hydrolase</keyword>
<keyword evidence="3" id="KW-0862">Zinc</keyword>
<evidence type="ECO:0000313" key="7">
    <source>
        <dbReference type="EMBL" id="RPB24559.1"/>
    </source>
</evidence>
<keyword evidence="8" id="KW-1185">Reference proteome</keyword>
<dbReference type="InterPro" id="IPR031331">
    <property type="entry name" value="NEUT/ALK_ceramidase_C"/>
</dbReference>
<comment type="similarity">
    <text evidence="1 4">Belongs to the neutral ceramidase family.</text>
</comment>